<feature type="transmembrane region" description="Helical" evidence="11">
    <location>
        <begin position="827"/>
        <end position="846"/>
    </location>
</feature>
<evidence type="ECO:0000313" key="13">
    <source>
        <dbReference type="Proteomes" id="UP000242877"/>
    </source>
</evidence>
<feature type="transmembrane region" description="Helical" evidence="11">
    <location>
        <begin position="557"/>
        <end position="578"/>
    </location>
</feature>
<dbReference type="OrthoDB" id="377083at2759"/>
<feature type="compositionally biased region" description="Basic and acidic residues" evidence="10">
    <location>
        <begin position="468"/>
        <end position="477"/>
    </location>
</feature>
<evidence type="ECO:0000256" key="2">
    <source>
        <dbReference type="ARBA" id="ARBA00010794"/>
    </source>
</evidence>
<evidence type="ECO:0000256" key="5">
    <source>
        <dbReference type="ARBA" id="ARBA00022692"/>
    </source>
</evidence>
<keyword evidence="8 11" id="KW-1133">Transmembrane helix</keyword>
<keyword evidence="6" id="KW-0418">Kinase</keyword>
<keyword evidence="7" id="KW-0256">Endoplasmic reticulum</keyword>
<dbReference type="Proteomes" id="UP000242877">
    <property type="component" value="Unassembled WGS sequence"/>
</dbReference>
<protein>
    <recommendedName>
        <fullName evidence="3">dolichol kinase</fullName>
        <ecNumber evidence="3">2.7.1.108</ecNumber>
    </recommendedName>
</protein>
<dbReference type="GO" id="GO:0005789">
    <property type="term" value="C:endoplasmic reticulum membrane"/>
    <property type="evidence" value="ECO:0007669"/>
    <property type="project" value="UniProtKB-SubCell"/>
</dbReference>
<dbReference type="PANTHER" id="PTHR13205">
    <property type="entry name" value="TRANSMEMBRANE PROTEIN 15-RELATED"/>
    <property type="match status" value="1"/>
</dbReference>
<evidence type="ECO:0000256" key="4">
    <source>
        <dbReference type="ARBA" id="ARBA00022679"/>
    </source>
</evidence>
<evidence type="ECO:0000256" key="3">
    <source>
        <dbReference type="ARBA" id="ARBA00012132"/>
    </source>
</evidence>
<evidence type="ECO:0000256" key="7">
    <source>
        <dbReference type="ARBA" id="ARBA00022824"/>
    </source>
</evidence>
<feature type="compositionally biased region" description="Basic and acidic residues" evidence="10">
    <location>
        <begin position="126"/>
        <end position="141"/>
    </location>
</feature>
<dbReference type="EMBL" id="AZGZ01000009">
    <property type="protein sequence ID" value="KZZ93174.1"/>
    <property type="molecule type" value="Genomic_DNA"/>
</dbReference>
<feature type="transmembrane region" description="Helical" evidence="11">
    <location>
        <begin position="689"/>
        <end position="715"/>
    </location>
</feature>
<comment type="caution">
    <text evidence="12">The sequence shown here is derived from an EMBL/GenBank/DDBJ whole genome shotgun (WGS) entry which is preliminary data.</text>
</comment>
<evidence type="ECO:0000256" key="9">
    <source>
        <dbReference type="ARBA" id="ARBA00023136"/>
    </source>
</evidence>
<keyword evidence="9 11" id="KW-0472">Membrane</keyword>
<feature type="transmembrane region" description="Helical" evidence="11">
    <location>
        <begin position="866"/>
        <end position="886"/>
    </location>
</feature>
<dbReference type="AlphaFoldDB" id="A0A167ZW82"/>
<evidence type="ECO:0000313" key="12">
    <source>
        <dbReference type="EMBL" id="KZZ93174.1"/>
    </source>
</evidence>
<comment type="subcellular location">
    <subcellularLocation>
        <location evidence="1">Endoplasmic reticulum membrane</location>
        <topology evidence="1">Multi-pass membrane protein</topology>
    </subcellularLocation>
</comment>
<feature type="transmembrane region" description="Helical" evidence="11">
    <location>
        <begin position="787"/>
        <end position="806"/>
    </location>
</feature>
<keyword evidence="12" id="KW-0548">Nucleotidyltransferase</keyword>
<dbReference type="GO" id="GO:0004168">
    <property type="term" value="F:dolichol kinase activity"/>
    <property type="evidence" value="ECO:0007669"/>
    <property type="project" value="UniProtKB-EC"/>
</dbReference>
<dbReference type="PANTHER" id="PTHR13205:SF15">
    <property type="entry name" value="DOLICHOL KINASE"/>
    <property type="match status" value="1"/>
</dbReference>
<evidence type="ECO:0000256" key="10">
    <source>
        <dbReference type="SAM" id="MobiDB-lite"/>
    </source>
</evidence>
<feature type="region of interest" description="Disordered" evidence="10">
    <location>
        <begin position="505"/>
        <end position="536"/>
    </location>
</feature>
<sequence>MSARGPSDVDPSLSPGRSEDCIDSYSLQDLRHPDSPPSDPSHNGAATSSVSAHHGEPRSSASLSSDSGTDADDEGPSLSRSISMPTFSDDRTNTGETLRFASSSSHISSFPRPEAISRPSRRSRGLRKDEGDIEHLDPTQEKMRKDHLQVLRRVSESALMLSIAAVVSLGVGVGNALRSWHLEFKTFLITIALLYSTYPVRKYTLSFIRLRFKKLIAFPFSPQFDPAPLIYPVFLPLLIASSLSKISSELILPNMVLGLCSLPPQVVPLYTDTTGQSPLHWMLTILPFLPAERSALHYSSQPPLTLRGHDPESLVLLYPLHQTLASTLHHLTTSSLLPSELQLLTTGLINLFLYTEAPQAGVLKAVLWVGGLCVLLTCKDLCHMEMMLAHIPTWKFKRPTSRGSVLRRLDQRFCSWLCNGNPHVNDSSDSDSAGRSLISRERHVTTPTSSRRSNSQEDRADSASSATADHDNVRDSVDSQCAESTDLHGVLSSFLNPLSTLRQRRRSSLDPVNASSDKTQSQSPVRTTPGGRRRRLLPDGLRPYLLMTAEQAQTRKLAYASLVYLLIIIIIVGPVRLYVSGAALKGAEPIGWLIGYMFGNINFLRFWIVMSRLDTWIPLPPRREDCIACDSAWVEHLRQDVFGAANSRLLICAYYISVLIVGLLTVLRLSSTVDTDTRRKVFHGMMVAMLLPTTFVDPAFVSMALSGVLCIFLLLEVFRAAQLPPIAKPLTLFIAPYVDGRDYRGPVVISHIFLLIGCAIPLWLSLASTTFHGSSPWEGWDAHTRDVSMVSGIICVGMGDAAASLIGRRFGRRRWYFGGGKSIEGSIAFAVAVFVGLIAARIWLILGGWDTDSSLVVSLASTTEAQIWAVVVMSAKAAVAAVGASFTEAVLTGGNDNVVVPLVLWLLVRGLRV</sequence>
<feature type="compositionally biased region" description="Low complexity" evidence="10">
    <location>
        <begin position="59"/>
        <end position="68"/>
    </location>
</feature>
<feature type="transmembrane region" description="Helical" evidence="11">
    <location>
        <begin position="747"/>
        <end position="767"/>
    </location>
</feature>
<feature type="transmembrane region" description="Helical" evidence="11">
    <location>
        <begin position="590"/>
        <end position="608"/>
    </location>
</feature>
<feature type="transmembrane region" description="Helical" evidence="11">
    <location>
        <begin position="649"/>
        <end position="669"/>
    </location>
</feature>
<comment type="similarity">
    <text evidence="2">Belongs to the polyprenol kinase family.</text>
</comment>
<proteinExistence type="inferred from homology"/>
<evidence type="ECO:0000256" key="1">
    <source>
        <dbReference type="ARBA" id="ARBA00004477"/>
    </source>
</evidence>
<dbReference type="VEuPathDB" id="FungiDB:AAP_02640"/>
<keyword evidence="4 12" id="KW-0808">Transferase</keyword>
<reference evidence="12 13" key="1">
    <citation type="journal article" date="2016" name="Genome Biol. Evol.">
        <title>Divergent and convergent evolution of fungal pathogenicity.</title>
        <authorList>
            <person name="Shang Y."/>
            <person name="Xiao G."/>
            <person name="Zheng P."/>
            <person name="Cen K."/>
            <person name="Zhan S."/>
            <person name="Wang C."/>
        </authorList>
    </citation>
    <scope>NUCLEOTIDE SEQUENCE [LARGE SCALE GENOMIC DNA]</scope>
    <source>
        <strain evidence="12 13">ARSEF 7405</strain>
    </source>
</reference>
<feature type="compositionally biased region" description="Polar residues" evidence="10">
    <location>
        <begin position="513"/>
        <end position="526"/>
    </location>
</feature>
<dbReference type="GO" id="GO:0016779">
    <property type="term" value="F:nucleotidyltransferase activity"/>
    <property type="evidence" value="ECO:0007669"/>
    <property type="project" value="UniProtKB-KW"/>
</dbReference>
<feature type="region of interest" description="Disordered" evidence="10">
    <location>
        <begin position="1"/>
        <end position="141"/>
    </location>
</feature>
<accession>A0A167ZW82</accession>
<gene>
    <name evidence="12" type="ORF">AAP_02640</name>
</gene>
<feature type="region of interest" description="Disordered" evidence="10">
    <location>
        <begin position="425"/>
        <end position="479"/>
    </location>
</feature>
<feature type="transmembrane region" description="Helical" evidence="11">
    <location>
        <begin position="158"/>
        <end position="178"/>
    </location>
</feature>
<keyword evidence="13" id="KW-1185">Reference proteome</keyword>
<name>A0A167ZW82_9EURO</name>
<evidence type="ECO:0000256" key="8">
    <source>
        <dbReference type="ARBA" id="ARBA00022989"/>
    </source>
</evidence>
<organism evidence="12 13">
    <name type="scientific">Ascosphaera apis ARSEF 7405</name>
    <dbReference type="NCBI Taxonomy" id="392613"/>
    <lineage>
        <taxon>Eukaryota</taxon>
        <taxon>Fungi</taxon>
        <taxon>Dikarya</taxon>
        <taxon>Ascomycota</taxon>
        <taxon>Pezizomycotina</taxon>
        <taxon>Eurotiomycetes</taxon>
        <taxon>Eurotiomycetidae</taxon>
        <taxon>Onygenales</taxon>
        <taxon>Ascosphaeraceae</taxon>
        <taxon>Ascosphaera</taxon>
    </lineage>
</organism>
<feature type="transmembrane region" description="Helical" evidence="11">
    <location>
        <begin position="184"/>
        <end position="201"/>
    </location>
</feature>
<keyword evidence="5 11" id="KW-0812">Transmembrane</keyword>
<evidence type="ECO:0000256" key="6">
    <source>
        <dbReference type="ARBA" id="ARBA00022777"/>
    </source>
</evidence>
<dbReference type="EC" id="2.7.1.108" evidence="3"/>
<dbReference type="InterPro" id="IPR032974">
    <property type="entry name" value="Polypren_kinase"/>
</dbReference>
<evidence type="ECO:0000256" key="11">
    <source>
        <dbReference type="SAM" id="Phobius"/>
    </source>
</evidence>
<dbReference type="GO" id="GO:0043048">
    <property type="term" value="P:dolichyl monophosphate biosynthetic process"/>
    <property type="evidence" value="ECO:0007669"/>
    <property type="project" value="TreeGrafter"/>
</dbReference>